<keyword evidence="2" id="KW-0812">Transmembrane</keyword>
<dbReference type="AlphaFoldDB" id="A0A951UMK8"/>
<dbReference type="Pfam" id="PF06803">
    <property type="entry name" value="DUF1232"/>
    <property type="match status" value="1"/>
</dbReference>
<evidence type="ECO:0000256" key="1">
    <source>
        <dbReference type="ARBA" id="ARBA00004127"/>
    </source>
</evidence>
<protein>
    <submittedName>
        <fullName evidence="6">DUF1232 domain-containing protein</fullName>
    </submittedName>
</protein>
<gene>
    <name evidence="6" type="ORF">KME15_12240</name>
</gene>
<dbReference type="Proteomes" id="UP000757435">
    <property type="component" value="Unassembled WGS sequence"/>
</dbReference>
<proteinExistence type="predicted"/>
<keyword evidence="3" id="KW-1133">Transmembrane helix</keyword>
<evidence type="ECO:0000256" key="2">
    <source>
        <dbReference type="ARBA" id="ARBA00022692"/>
    </source>
</evidence>
<comment type="caution">
    <text evidence="6">The sequence shown here is derived from an EMBL/GenBank/DDBJ whole genome shotgun (WGS) entry which is preliminary data.</text>
</comment>
<comment type="subcellular location">
    <subcellularLocation>
        <location evidence="1">Endomembrane system</location>
        <topology evidence="1">Multi-pass membrane protein</topology>
    </subcellularLocation>
</comment>
<evidence type="ECO:0000256" key="4">
    <source>
        <dbReference type="ARBA" id="ARBA00023136"/>
    </source>
</evidence>
<evidence type="ECO:0000256" key="3">
    <source>
        <dbReference type="ARBA" id="ARBA00022989"/>
    </source>
</evidence>
<feature type="domain" description="DUF1232" evidence="5">
    <location>
        <begin position="18"/>
        <end position="53"/>
    </location>
</feature>
<reference evidence="6" key="2">
    <citation type="journal article" date="2022" name="Microbiol. Resour. Announc.">
        <title>Metagenome Sequencing to Explore Phylogenomics of Terrestrial Cyanobacteria.</title>
        <authorList>
            <person name="Ward R.D."/>
            <person name="Stajich J.E."/>
            <person name="Johansen J.R."/>
            <person name="Huntemann M."/>
            <person name="Clum A."/>
            <person name="Foster B."/>
            <person name="Foster B."/>
            <person name="Roux S."/>
            <person name="Palaniappan K."/>
            <person name="Varghese N."/>
            <person name="Mukherjee S."/>
            <person name="Reddy T.B.K."/>
            <person name="Daum C."/>
            <person name="Copeland A."/>
            <person name="Chen I.A."/>
            <person name="Ivanova N.N."/>
            <person name="Kyrpides N.C."/>
            <person name="Shapiro N."/>
            <person name="Eloe-Fadrosh E.A."/>
            <person name="Pietrasiak N."/>
        </authorList>
    </citation>
    <scope>NUCLEOTIDE SEQUENCE</scope>
    <source>
        <strain evidence="6">UHER 2000/2452</strain>
    </source>
</reference>
<evidence type="ECO:0000259" key="5">
    <source>
        <dbReference type="Pfam" id="PF06803"/>
    </source>
</evidence>
<evidence type="ECO:0000313" key="6">
    <source>
        <dbReference type="EMBL" id="MBW4659437.1"/>
    </source>
</evidence>
<accession>A0A951UMK8</accession>
<name>A0A951UMK8_9CYAN</name>
<reference evidence="6" key="1">
    <citation type="submission" date="2021-05" db="EMBL/GenBank/DDBJ databases">
        <authorList>
            <person name="Pietrasiak N."/>
            <person name="Ward R."/>
            <person name="Stajich J.E."/>
            <person name="Kurbessoian T."/>
        </authorList>
    </citation>
    <scope>NUCLEOTIDE SEQUENCE</scope>
    <source>
        <strain evidence="6">UHER 2000/2452</strain>
    </source>
</reference>
<dbReference type="InterPro" id="IPR010652">
    <property type="entry name" value="DUF1232"/>
</dbReference>
<keyword evidence="4" id="KW-0472">Membrane</keyword>
<sequence>MKFYDWFRQSIRNPKYRWWILGGAAVYLISPIDISPDFIPFIGQIDDVVVMTLVVSEISQMLLDRVKANKDKKSGTVSAQAASPVDTADSIPVDVKAVQID</sequence>
<evidence type="ECO:0000313" key="7">
    <source>
        <dbReference type="Proteomes" id="UP000757435"/>
    </source>
</evidence>
<dbReference type="EMBL" id="JAHHHD010000011">
    <property type="protein sequence ID" value="MBW4659437.1"/>
    <property type="molecule type" value="Genomic_DNA"/>
</dbReference>
<dbReference type="GO" id="GO:0012505">
    <property type="term" value="C:endomembrane system"/>
    <property type="evidence" value="ECO:0007669"/>
    <property type="project" value="UniProtKB-SubCell"/>
</dbReference>
<organism evidence="6 7">
    <name type="scientific">Drouetiella hepatica Uher 2000/2452</name>
    <dbReference type="NCBI Taxonomy" id="904376"/>
    <lineage>
        <taxon>Bacteria</taxon>
        <taxon>Bacillati</taxon>
        <taxon>Cyanobacteriota</taxon>
        <taxon>Cyanophyceae</taxon>
        <taxon>Oculatellales</taxon>
        <taxon>Oculatellaceae</taxon>
        <taxon>Drouetiella</taxon>
    </lineage>
</organism>